<keyword evidence="2" id="KW-0812">Transmembrane</keyword>
<feature type="transmembrane region" description="Helical" evidence="2">
    <location>
        <begin position="409"/>
        <end position="429"/>
    </location>
</feature>
<dbReference type="EMBL" id="VFOK01000001">
    <property type="protein sequence ID" value="TQL34240.1"/>
    <property type="molecule type" value="Genomic_DNA"/>
</dbReference>
<name>A0A542XEI9_9MICO</name>
<keyword evidence="2" id="KW-0472">Membrane</keyword>
<keyword evidence="2" id="KW-1133">Transmembrane helix</keyword>
<keyword evidence="4" id="KW-1185">Reference proteome</keyword>
<feature type="transmembrane region" description="Helical" evidence="2">
    <location>
        <begin position="441"/>
        <end position="460"/>
    </location>
</feature>
<feature type="transmembrane region" description="Helical" evidence="2">
    <location>
        <begin position="375"/>
        <end position="397"/>
    </location>
</feature>
<feature type="region of interest" description="Disordered" evidence="1">
    <location>
        <begin position="305"/>
        <end position="340"/>
    </location>
</feature>
<feature type="transmembrane region" description="Helical" evidence="2">
    <location>
        <begin position="472"/>
        <end position="493"/>
    </location>
</feature>
<reference evidence="3 4" key="1">
    <citation type="submission" date="2019-06" db="EMBL/GenBank/DDBJ databases">
        <title>Sequencing the genomes of 1000 actinobacteria strains.</title>
        <authorList>
            <person name="Klenk H.-P."/>
        </authorList>
    </citation>
    <scope>NUCLEOTIDE SEQUENCE [LARGE SCALE GENOMIC DNA]</scope>
    <source>
        <strain evidence="3 4">DSM 24617</strain>
    </source>
</reference>
<evidence type="ECO:0000256" key="1">
    <source>
        <dbReference type="SAM" id="MobiDB-lite"/>
    </source>
</evidence>
<dbReference type="Proteomes" id="UP000318336">
    <property type="component" value="Unassembled WGS sequence"/>
</dbReference>
<dbReference type="AlphaFoldDB" id="A0A542XEI9"/>
<organism evidence="3 4">
    <name type="scientific">Barrientosiimonas humi</name>
    <dbReference type="NCBI Taxonomy" id="999931"/>
    <lineage>
        <taxon>Bacteria</taxon>
        <taxon>Bacillati</taxon>
        <taxon>Actinomycetota</taxon>
        <taxon>Actinomycetes</taxon>
        <taxon>Micrococcales</taxon>
        <taxon>Dermacoccaceae</taxon>
        <taxon>Barrientosiimonas</taxon>
    </lineage>
</organism>
<evidence type="ECO:0000313" key="3">
    <source>
        <dbReference type="EMBL" id="TQL34240.1"/>
    </source>
</evidence>
<accession>A0A542XEI9</accession>
<comment type="caution">
    <text evidence="3">The sequence shown here is derived from an EMBL/GenBank/DDBJ whole genome shotgun (WGS) entry which is preliminary data.</text>
</comment>
<evidence type="ECO:0000313" key="4">
    <source>
        <dbReference type="Proteomes" id="UP000318336"/>
    </source>
</evidence>
<gene>
    <name evidence="3" type="ORF">FB554_2403</name>
</gene>
<proteinExistence type="predicted"/>
<evidence type="ECO:0000256" key="2">
    <source>
        <dbReference type="SAM" id="Phobius"/>
    </source>
</evidence>
<sequence>MSDFWFFRRRPSRQSNLLTHSQQSPRRPQSRMIPSFETSAEIARNCQPALAAYFSDFIGNRRIISRHHESISFLSTTYLEREVTATLDQSFFEEFLEKWPDYQVGDEVPIVLGLFANGLDLDFTVEIDGAPGSLLTSNQASLIALSMVSSAYWADTQSSPPIDFLIAAYECITRCGIDDQNLTFDIGKYAPAATRDMAITNATLGALHGRYLAVTYVPVNARSCYYRRVETLPPEGPAVNKMHGWGLKTVAKRSWDGIGRAVGIQPLTLQSPILTCGKSQRSHVVISAPEAMLFSEMTVGVDSNSQRASAASGDEPTYDARVAGEDEGEDHGPGSSPVPERMLARMSTTRSAFYTRGDVKDPLWVEVELRPCPSLGLYSALVASAVILAVSLLGVFGNVLTYERVDVSATATVLLLVPSAMVGFAFVAGEDELQADALARPRTILATALGAYFAASLLLAMKVDGCAVDLAWWSSAVTSATSTACFWCLIRAGRKFLYERRNRGHITQVI</sequence>
<protein>
    <submittedName>
        <fullName evidence="3">Uncharacterized protein</fullName>
    </submittedName>
</protein>